<dbReference type="RefSeq" id="WP_218100759.1">
    <property type="nucleotide sequence ID" value="NZ_CAJVCE010000013.1"/>
</dbReference>
<accession>A0ABN7TSQ2</accession>
<evidence type="ECO:0000313" key="1">
    <source>
        <dbReference type="EMBL" id="CAG7649399.1"/>
    </source>
</evidence>
<sequence length="235" mass="27850">MVEPLFQVKVTCPHCESEYKTSRVRPSFKKASGTDTDFYVRYKEINPDYYVVRVCPSCGFSCTENSTDRLHSVQKQAFSEKVGDQWTNKDYGGERNWEDALYTYKLALLCAQTIKEKNRITAGLLHHIAWLYRDRGDLDQEKRFLSYAMDEYTRVFETEGNELNNARLMYLIGELNRRLKNYNQAVRWFARVINDRRIMDAAMIRACREQWAVTREDMRAEQFELDEEAKLLKEI</sequence>
<comment type="caution">
    <text evidence="1">The sequence shown here is derived from an EMBL/GenBank/DDBJ whole genome shotgun (WGS) entry which is preliminary data.</text>
</comment>
<gene>
    <name evidence="1" type="ORF">PAECIP111802_04480</name>
</gene>
<evidence type="ECO:0008006" key="3">
    <source>
        <dbReference type="Google" id="ProtNLM"/>
    </source>
</evidence>
<protein>
    <recommendedName>
        <fullName evidence="3">DUF2225 domain-containing protein</fullName>
    </recommendedName>
</protein>
<dbReference type="Proteomes" id="UP000730618">
    <property type="component" value="Unassembled WGS sequence"/>
</dbReference>
<proteinExistence type="predicted"/>
<dbReference type="EMBL" id="CAJVCE010000013">
    <property type="protein sequence ID" value="CAG7649399.1"/>
    <property type="molecule type" value="Genomic_DNA"/>
</dbReference>
<name>A0ABN7TSQ2_9BACL</name>
<dbReference type="InterPro" id="IPR018708">
    <property type="entry name" value="DUF2225"/>
</dbReference>
<organism evidence="1 2">
    <name type="scientific">Paenibacillus allorhizosphaerae</name>
    <dbReference type="NCBI Taxonomy" id="2849866"/>
    <lineage>
        <taxon>Bacteria</taxon>
        <taxon>Bacillati</taxon>
        <taxon>Bacillota</taxon>
        <taxon>Bacilli</taxon>
        <taxon>Bacillales</taxon>
        <taxon>Paenibacillaceae</taxon>
        <taxon>Paenibacillus</taxon>
    </lineage>
</organism>
<keyword evidence="2" id="KW-1185">Reference proteome</keyword>
<evidence type="ECO:0000313" key="2">
    <source>
        <dbReference type="Proteomes" id="UP000730618"/>
    </source>
</evidence>
<reference evidence="1 2" key="1">
    <citation type="submission" date="2021-06" db="EMBL/GenBank/DDBJ databases">
        <authorList>
            <person name="Criscuolo A."/>
        </authorList>
    </citation>
    <scope>NUCLEOTIDE SEQUENCE [LARGE SCALE GENOMIC DNA]</scope>
    <source>
        <strain evidence="2">CIP 111802</strain>
    </source>
</reference>
<dbReference type="Pfam" id="PF09986">
    <property type="entry name" value="DUF2225"/>
    <property type="match status" value="1"/>
</dbReference>